<feature type="domain" description="PB1" evidence="2">
    <location>
        <begin position="1"/>
        <end position="83"/>
    </location>
</feature>
<name>A0A9N9FNH6_9GLOM</name>
<feature type="compositionally biased region" description="Basic residues" evidence="1">
    <location>
        <begin position="259"/>
        <end position="269"/>
    </location>
</feature>
<accession>A0A9N9FNH6</accession>
<dbReference type="CDD" id="cd05992">
    <property type="entry name" value="PB1"/>
    <property type="match status" value="1"/>
</dbReference>
<dbReference type="SMART" id="SM00666">
    <property type="entry name" value="PB1"/>
    <property type="match status" value="1"/>
</dbReference>
<reference evidence="3" key="1">
    <citation type="submission" date="2021-06" db="EMBL/GenBank/DDBJ databases">
        <authorList>
            <person name="Kallberg Y."/>
            <person name="Tangrot J."/>
            <person name="Rosling A."/>
        </authorList>
    </citation>
    <scope>NUCLEOTIDE SEQUENCE</scope>
    <source>
        <strain evidence="3">CL551</strain>
    </source>
</reference>
<dbReference type="Pfam" id="PF00564">
    <property type="entry name" value="PB1"/>
    <property type="match status" value="1"/>
</dbReference>
<proteinExistence type="predicted"/>
<protein>
    <submittedName>
        <fullName evidence="3">10157_t:CDS:1</fullName>
    </submittedName>
</protein>
<dbReference type="OrthoDB" id="661148at2759"/>
<dbReference type="Gene3D" id="3.10.20.90">
    <property type="entry name" value="Phosphatidylinositol 3-kinase Catalytic Subunit, Chain A, domain 1"/>
    <property type="match status" value="1"/>
</dbReference>
<dbReference type="SUPFAM" id="SSF54277">
    <property type="entry name" value="CAD &amp; PB1 domains"/>
    <property type="match status" value="1"/>
</dbReference>
<evidence type="ECO:0000256" key="1">
    <source>
        <dbReference type="SAM" id="MobiDB-lite"/>
    </source>
</evidence>
<feature type="compositionally biased region" description="Basic and acidic residues" evidence="1">
    <location>
        <begin position="192"/>
        <end position="208"/>
    </location>
</feature>
<gene>
    <name evidence="3" type="ORF">AMORRO_LOCUS5525</name>
</gene>
<feature type="compositionally biased region" description="Polar residues" evidence="1">
    <location>
        <begin position="239"/>
        <end position="249"/>
    </location>
</feature>
<dbReference type="PROSITE" id="PS51745">
    <property type="entry name" value="PB1"/>
    <property type="match status" value="1"/>
</dbReference>
<feature type="region of interest" description="Disordered" evidence="1">
    <location>
        <begin position="114"/>
        <end position="153"/>
    </location>
</feature>
<dbReference type="EMBL" id="CAJVPV010003354">
    <property type="protein sequence ID" value="CAG8549919.1"/>
    <property type="molecule type" value="Genomic_DNA"/>
</dbReference>
<dbReference type="InterPro" id="IPR053793">
    <property type="entry name" value="PB1-like"/>
</dbReference>
<feature type="region of interest" description="Disordered" evidence="1">
    <location>
        <begin position="172"/>
        <end position="269"/>
    </location>
</feature>
<organism evidence="3 4">
    <name type="scientific">Acaulospora morrowiae</name>
    <dbReference type="NCBI Taxonomy" id="94023"/>
    <lineage>
        <taxon>Eukaryota</taxon>
        <taxon>Fungi</taxon>
        <taxon>Fungi incertae sedis</taxon>
        <taxon>Mucoromycota</taxon>
        <taxon>Glomeromycotina</taxon>
        <taxon>Glomeromycetes</taxon>
        <taxon>Diversisporales</taxon>
        <taxon>Acaulosporaceae</taxon>
        <taxon>Acaulospora</taxon>
    </lineage>
</organism>
<dbReference type="InterPro" id="IPR000270">
    <property type="entry name" value="PB1_dom"/>
</dbReference>
<comment type="caution">
    <text evidence="3">The sequence shown here is derived from an EMBL/GenBank/DDBJ whole genome shotgun (WGS) entry which is preliminary data.</text>
</comment>
<sequence>MANIKVTYGQISRRFKISPTTKWLDFESQLRSLFKIPMNTSITVSYNDEDGDVITLSSDLELLEVLSPTREYDSENLKNSDSALLKFVITVSDEEDAQLDNGWMFEGNTMNTKRGWFNSTNNKSNENSDDESYNNNVNYSDNEGSSGEGDFSEEINNQESINTPVHRHVALSEETEEPTFEPTIYPVQAPQNEEKQQRVSETLQHETIGETSSSSNSDATRNEEKQQRMSETLQHETVGETSSSSNSDAMVNHLGFTTKNHKIQKTTKT</sequence>
<evidence type="ECO:0000313" key="4">
    <source>
        <dbReference type="Proteomes" id="UP000789342"/>
    </source>
</evidence>
<keyword evidence="4" id="KW-1185">Reference proteome</keyword>
<feature type="compositionally biased region" description="Basic and acidic residues" evidence="1">
    <location>
        <begin position="220"/>
        <end position="238"/>
    </location>
</feature>
<evidence type="ECO:0000259" key="2">
    <source>
        <dbReference type="PROSITE" id="PS51745"/>
    </source>
</evidence>
<feature type="compositionally biased region" description="Low complexity" evidence="1">
    <location>
        <begin position="133"/>
        <end position="149"/>
    </location>
</feature>
<dbReference type="Proteomes" id="UP000789342">
    <property type="component" value="Unassembled WGS sequence"/>
</dbReference>
<feature type="compositionally biased region" description="Polar residues" evidence="1">
    <location>
        <begin position="209"/>
        <end position="219"/>
    </location>
</feature>
<evidence type="ECO:0000313" key="3">
    <source>
        <dbReference type="EMBL" id="CAG8549919.1"/>
    </source>
</evidence>
<dbReference type="AlphaFoldDB" id="A0A9N9FNH6"/>